<feature type="region of interest" description="Disordered" evidence="1">
    <location>
        <begin position="70"/>
        <end position="92"/>
    </location>
</feature>
<dbReference type="Proteomes" id="UP000887564">
    <property type="component" value="Unplaced"/>
</dbReference>
<sequence length="184" mass="20945">MLLGERIAVMACVCCKCTGCKCGSAFSKKKKPNVSANAESSALETPHDPSDEDETYHIRGERHIPKKVYKPILKPPRSRRDSRQGRSDHKQEMVAIPQDGGLYAVVKSDALETEVVEKSVDLDKHQMDYIDANVDEVMESCRKGVTMKRGFKQLFSQERTVRLVNNLSPWNAFLNTLRFRYFFS</sequence>
<feature type="compositionally biased region" description="Polar residues" evidence="1">
    <location>
        <begin position="34"/>
        <end position="43"/>
    </location>
</feature>
<reference evidence="3" key="1">
    <citation type="submission" date="2022-11" db="UniProtKB">
        <authorList>
            <consortium name="WormBaseParasite"/>
        </authorList>
    </citation>
    <scope>IDENTIFICATION</scope>
</reference>
<evidence type="ECO:0000313" key="2">
    <source>
        <dbReference type="Proteomes" id="UP000887564"/>
    </source>
</evidence>
<feature type="compositionally biased region" description="Basic and acidic residues" evidence="1">
    <location>
        <begin position="78"/>
        <end position="92"/>
    </location>
</feature>
<dbReference type="AlphaFoldDB" id="A0A914RGC5"/>
<evidence type="ECO:0000313" key="3">
    <source>
        <dbReference type="WBParaSite" id="PEQ_0000537001-mRNA-1"/>
    </source>
</evidence>
<organism evidence="2 3">
    <name type="scientific">Parascaris equorum</name>
    <name type="common">Equine roundworm</name>
    <dbReference type="NCBI Taxonomy" id="6256"/>
    <lineage>
        <taxon>Eukaryota</taxon>
        <taxon>Metazoa</taxon>
        <taxon>Ecdysozoa</taxon>
        <taxon>Nematoda</taxon>
        <taxon>Chromadorea</taxon>
        <taxon>Rhabditida</taxon>
        <taxon>Spirurina</taxon>
        <taxon>Ascaridomorpha</taxon>
        <taxon>Ascaridoidea</taxon>
        <taxon>Ascarididae</taxon>
        <taxon>Parascaris</taxon>
    </lineage>
</organism>
<evidence type="ECO:0000256" key="1">
    <source>
        <dbReference type="SAM" id="MobiDB-lite"/>
    </source>
</evidence>
<feature type="region of interest" description="Disordered" evidence="1">
    <location>
        <begin position="27"/>
        <end position="54"/>
    </location>
</feature>
<feature type="compositionally biased region" description="Basic and acidic residues" evidence="1">
    <location>
        <begin position="45"/>
        <end position="54"/>
    </location>
</feature>
<keyword evidence="2" id="KW-1185">Reference proteome</keyword>
<accession>A0A914RGC5</accession>
<protein>
    <submittedName>
        <fullName evidence="3">Uncharacterized protein</fullName>
    </submittedName>
</protein>
<dbReference type="WBParaSite" id="PEQ_0000537001-mRNA-1">
    <property type="protein sequence ID" value="PEQ_0000537001-mRNA-1"/>
    <property type="gene ID" value="PEQ_0000537001"/>
</dbReference>
<proteinExistence type="predicted"/>
<name>A0A914RGC5_PAREQ</name>